<dbReference type="InterPro" id="IPR023765">
    <property type="entry name" value="SBP_5_CS"/>
</dbReference>
<dbReference type="FunFam" id="3.90.76.10:FF:000001">
    <property type="entry name" value="Oligopeptide ABC transporter substrate-binding protein"/>
    <property type="match status" value="1"/>
</dbReference>
<gene>
    <name evidence="7" type="ORF">FRC96_09565</name>
</gene>
<dbReference type="InterPro" id="IPR030678">
    <property type="entry name" value="Peptide/Ni-bd"/>
</dbReference>
<comment type="similarity">
    <text evidence="2">Belongs to the bacterial solute-binding protein 5 family.</text>
</comment>
<dbReference type="OrthoDB" id="9772924at2"/>
<dbReference type="GO" id="GO:0015833">
    <property type="term" value="P:peptide transport"/>
    <property type="evidence" value="ECO:0007669"/>
    <property type="project" value="TreeGrafter"/>
</dbReference>
<dbReference type="AlphaFoldDB" id="A0A5C6XFZ2"/>
<evidence type="ECO:0000256" key="2">
    <source>
        <dbReference type="ARBA" id="ARBA00005695"/>
    </source>
</evidence>
<dbReference type="PANTHER" id="PTHR30290:SF10">
    <property type="entry name" value="PERIPLASMIC OLIGOPEPTIDE-BINDING PROTEIN-RELATED"/>
    <property type="match status" value="1"/>
</dbReference>
<feature type="chain" id="PRO_5023150691" evidence="5">
    <location>
        <begin position="29"/>
        <end position="573"/>
    </location>
</feature>
<evidence type="ECO:0000256" key="5">
    <source>
        <dbReference type="SAM" id="SignalP"/>
    </source>
</evidence>
<dbReference type="CDD" id="cd08504">
    <property type="entry name" value="PBP2_OppA"/>
    <property type="match status" value="1"/>
</dbReference>
<feature type="domain" description="Solute-binding protein family 5" evidence="6">
    <location>
        <begin position="107"/>
        <end position="484"/>
    </location>
</feature>
<dbReference type="SUPFAM" id="SSF53850">
    <property type="entry name" value="Periplasmic binding protein-like II"/>
    <property type="match status" value="1"/>
</dbReference>
<dbReference type="Gene3D" id="3.40.190.10">
    <property type="entry name" value="Periplasmic binding protein-like II"/>
    <property type="match status" value="1"/>
</dbReference>
<dbReference type="PROSITE" id="PS01040">
    <property type="entry name" value="SBP_BACTERIAL_5"/>
    <property type="match status" value="1"/>
</dbReference>
<dbReference type="GO" id="GO:0043190">
    <property type="term" value="C:ATP-binding cassette (ABC) transporter complex"/>
    <property type="evidence" value="ECO:0007669"/>
    <property type="project" value="InterPro"/>
</dbReference>
<proteinExistence type="inferred from homology"/>
<dbReference type="Proteomes" id="UP000321046">
    <property type="component" value="Unassembled WGS sequence"/>
</dbReference>
<dbReference type="FunFam" id="3.10.105.10:FF:000001">
    <property type="entry name" value="Oligopeptide ABC transporter, oligopeptide-binding protein"/>
    <property type="match status" value="1"/>
</dbReference>
<evidence type="ECO:0000259" key="6">
    <source>
        <dbReference type="Pfam" id="PF00496"/>
    </source>
</evidence>
<keyword evidence="4 5" id="KW-0732">Signal</keyword>
<dbReference type="GO" id="GO:0030288">
    <property type="term" value="C:outer membrane-bounded periplasmic space"/>
    <property type="evidence" value="ECO:0007669"/>
    <property type="project" value="UniProtKB-ARBA"/>
</dbReference>
<dbReference type="Gene3D" id="3.90.76.10">
    <property type="entry name" value="Dipeptide-binding Protein, Domain 1"/>
    <property type="match status" value="1"/>
</dbReference>
<dbReference type="EMBL" id="VOSL01000044">
    <property type="protein sequence ID" value="TXD36319.1"/>
    <property type="molecule type" value="Genomic_DNA"/>
</dbReference>
<evidence type="ECO:0000256" key="3">
    <source>
        <dbReference type="ARBA" id="ARBA00022448"/>
    </source>
</evidence>
<dbReference type="Gene3D" id="3.10.105.10">
    <property type="entry name" value="Dipeptide-binding Protein, Domain 3"/>
    <property type="match status" value="1"/>
</dbReference>
<evidence type="ECO:0000313" key="8">
    <source>
        <dbReference type="Proteomes" id="UP000321046"/>
    </source>
</evidence>
<reference evidence="7 8" key="1">
    <citation type="submission" date="2019-08" db="EMBL/GenBank/DDBJ databases">
        <title>Bradymonadales sp. TMQ2.</title>
        <authorList>
            <person name="Liang Q."/>
        </authorList>
    </citation>
    <scope>NUCLEOTIDE SEQUENCE [LARGE SCALE GENOMIC DNA]</scope>
    <source>
        <strain evidence="7 8">TMQ2</strain>
    </source>
</reference>
<name>A0A5C6XFZ2_9DELT</name>
<evidence type="ECO:0000256" key="4">
    <source>
        <dbReference type="ARBA" id="ARBA00022729"/>
    </source>
</evidence>
<evidence type="ECO:0000313" key="7">
    <source>
        <dbReference type="EMBL" id="TXD36319.1"/>
    </source>
</evidence>
<dbReference type="InterPro" id="IPR039424">
    <property type="entry name" value="SBP_5"/>
</dbReference>
<dbReference type="Pfam" id="PF00496">
    <property type="entry name" value="SBP_bac_5"/>
    <property type="match status" value="1"/>
</dbReference>
<dbReference type="PIRSF" id="PIRSF002741">
    <property type="entry name" value="MppA"/>
    <property type="match status" value="1"/>
</dbReference>
<keyword evidence="3" id="KW-0813">Transport</keyword>
<dbReference type="GO" id="GO:1904680">
    <property type="term" value="F:peptide transmembrane transporter activity"/>
    <property type="evidence" value="ECO:0007669"/>
    <property type="project" value="TreeGrafter"/>
</dbReference>
<protein>
    <submittedName>
        <fullName evidence="7">Peptide ABC transporter substrate-binding protein</fullName>
    </submittedName>
</protein>
<dbReference type="InterPro" id="IPR000914">
    <property type="entry name" value="SBP_5_dom"/>
</dbReference>
<feature type="signal peptide" evidence="5">
    <location>
        <begin position="1"/>
        <end position="28"/>
    </location>
</feature>
<evidence type="ECO:0000256" key="1">
    <source>
        <dbReference type="ARBA" id="ARBA00004196"/>
    </source>
</evidence>
<comment type="subcellular location">
    <subcellularLocation>
        <location evidence="1">Cell envelope</location>
    </subcellularLocation>
</comment>
<sequence length="573" mass="64154">MVMISAKTMGKRALAGALVGAMALSVWGCDKKQPAAGGQGEARGGQAEFVAGSEADMFTFAVAADPQTLDPGRMSGAPEGRIAFNLFEGLMMPGPTTEDLDDASELVVPGVAESFELSEDGRTYTFKLRDDAKWSNGKAVTASDFERSWRRVLTPDFPSDYQSFMWVIQNAEAFSKGEVTEWSEVGVKVIDDRTLEVTLTQPTPYFPELVAFYTFFPVPMDLVEEKGNDWTRPENIITNGPYELESYREQQDLLLKKSENYWDKANVALDQARIRIIQDTNAAVNAYRTGELHWSGTSLPVAQITGLLTHPDYMQEPMLGTYYYRINVTDEESPLTDNRVRQALAMSVDSRSLVEDTMNNLFTVANHFVPQGLPGYESPGEGITYDVARAKELLAEAGYPDGEGFPRIQLLYNVDENHKLIAEAVQSMWKRNLGIDIQLVNKEWRTYLQDVSSMNYEIARAGWIGDYNDPMTFLDMWETGNGNNNTGWSDEEYDALLNQARAERDPAQRMKLLAQAEAIVLERGPVIPVYYYTNNVLVSRFLEGFEPHNRDIHLLKYMSLPEAPAAEGTEASE</sequence>
<accession>A0A5C6XFZ2</accession>
<comment type="caution">
    <text evidence="7">The sequence shown here is derived from an EMBL/GenBank/DDBJ whole genome shotgun (WGS) entry which is preliminary data.</text>
</comment>
<dbReference type="PANTHER" id="PTHR30290">
    <property type="entry name" value="PERIPLASMIC BINDING COMPONENT OF ABC TRANSPORTER"/>
    <property type="match status" value="1"/>
</dbReference>
<organism evidence="7 8">
    <name type="scientific">Lujinxingia vulgaris</name>
    <dbReference type="NCBI Taxonomy" id="2600176"/>
    <lineage>
        <taxon>Bacteria</taxon>
        <taxon>Deltaproteobacteria</taxon>
        <taxon>Bradymonadales</taxon>
        <taxon>Lujinxingiaceae</taxon>
        <taxon>Lujinxingia</taxon>
    </lineage>
</organism>